<feature type="binding site" evidence="8">
    <location>
        <position position="234"/>
    </location>
    <ligand>
        <name>Zn(2+)</name>
        <dbReference type="ChEBI" id="CHEBI:29105"/>
        <label>1</label>
    </ligand>
</feature>
<comment type="cofactor">
    <cofactor evidence="8">
        <name>a divalent metal cation</name>
        <dbReference type="ChEBI" id="CHEBI:60240"/>
    </cofactor>
    <text evidence="8">Binds 2 divalent metal cations per subunit.</text>
</comment>
<gene>
    <name evidence="9" type="ORF">E6K73_07185</name>
</gene>
<keyword evidence="5" id="KW-0378">Hydrolase</keyword>
<dbReference type="GO" id="GO:0006508">
    <property type="term" value="P:proteolysis"/>
    <property type="evidence" value="ECO:0007669"/>
    <property type="project" value="UniProtKB-KW"/>
</dbReference>
<keyword evidence="2" id="KW-0031">Aminopeptidase</keyword>
<evidence type="ECO:0000256" key="7">
    <source>
        <dbReference type="PIRSR" id="PIRSR001123-1"/>
    </source>
</evidence>
<protein>
    <submittedName>
        <fullName evidence="9">M42 family metallopeptidase</fullName>
    </submittedName>
</protein>
<accession>A0A538SHF5</accession>
<name>A0A538SHF5_UNCEI</name>
<feature type="binding site" evidence="8">
    <location>
        <position position="64"/>
    </location>
    <ligand>
        <name>Zn(2+)</name>
        <dbReference type="ChEBI" id="CHEBI:29105"/>
        <label>1</label>
    </ligand>
</feature>
<dbReference type="InterPro" id="IPR051464">
    <property type="entry name" value="Peptidase_M42_aminopept"/>
</dbReference>
<evidence type="ECO:0000256" key="2">
    <source>
        <dbReference type="ARBA" id="ARBA00022438"/>
    </source>
</evidence>
<feature type="binding site" evidence="8">
    <location>
        <position position="179"/>
    </location>
    <ligand>
        <name>Zn(2+)</name>
        <dbReference type="ChEBI" id="CHEBI:29105"/>
        <label>2</label>
    </ligand>
</feature>
<comment type="similarity">
    <text evidence="1 6">Belongs to the peptidase M42 family.</text>
</comment>
<dbReference type="AlphaFoldDB" id="A0A538SHF5"/>
<feature type="binding site" evidence="8">
    <location>
        <position position="179"/>
    </location>
    <ligand>
        <name>Zn(2+)</name>
        <dbReference type="ChEBI" id="CHEBI:29105"/>
        <label>1</label>
    </ligand>
</feature>
<dbReference type="CDD" id="cd05656">
    <property type="entry name" value="M42_Frv"/>
    <property type="match status" value="1"/>
</dbReference>
<sequence>MDQTQEFLRQLVEAHGAPGFESNVAAVMEQRLKGVGSFSRDRLGSFICEKKGTAASPRVMLAGHLDEVGFMVKSVTKEGFVKFLPLGGWWGHVVLAQRLVIKTRKGDVVGVVGSKPPHELRDEDRKKVLEIRDMYIDVGATSDFDVRKRLDIRPGDPIVPDSPFAVMANPNLLLAKAWDNRIGCALAAETLRALQGTKHPNTVYAVATVQEEVGLRGAQTSAFKLNPDVGIALDVGIAHDTPGAEGDEKLGGGPLVVIYDSSAIPNRKLIELVMDTARRLKIPLQYESVERGGTDAGRIHVNAEGVPCLSMGVPARYIHSHVSIIDRRDFDRTVKLLAAVVGSLDRKTVDRLT</sequence>
<keyword evidence="4 8" id="KW-0479">Metal-binding</keyword>
<evidence type="ECO:0000256" key="1">
    <source>
        <dbReference type="ARBA" id="ARBA00006272"/>
    </source>
</evidence>
<dbReference type="GO" id="GO:0004177">
    <property type="term" value="F:aminopeptidase activity"/>
    <property type="evidence" value="ECO:0007669"/>
    <property type="project" value="UniProtKB-UniRule"/>
</dbReference>
<feature type="binding site" evidence="8">
    <location>
        <position position="212"/>
    </location>
    <ligand>
        <name>Zn(2+)</name>
        <dbReference type="ChEBI" id="CHEBI:29105"/>
        <label>2</label>
    </ligand>
</feature>
<dbReference type="PIRSF" id="PIRSF001123">
    <property type="entry name" value="PepA_GA"/>
    <property type="match status" value="1"/>
</dbReference>
<dbReference type="PANTHER" id="PTHR32481">
    <property type="entry name" value="AMINOPEPTIDASE"/>
    <property type="match status" value="1"/>
</dbReference>
<dbReference type="GO" id="GO:0046872">
    <property type="term" value="F:metal ion binding"/>
    <property type="evidence" value="ECO:0007669"/>
    <property type="project" value="UniProtKB-UniRule"/>
</dbReference>
<proteinExistence type="inferred from homology"/>
<feature type="active site" description="Proton acceptor" evidence="7">
    <location>
        <position position="211"/>
    </location>
</feature>
<evidence type="ECO:0000256" key="6">
    <source>
        <dbReference type="PIRNR" id="PIRNR001123"/>
    </source>
</evidence>
<dbReference type="InterPro" id="IPR023367">
    <property type="entry name" value="Peptidase_M42_dom2"/>
</dbReference>
<evidence type="ECO:0000256" key="3">
    <source>
        <dbReference type="ARBA" id="ARBA00022670"/>
    </source>
</evidence>
<evidence type="ECO:0000256" key="4">
    <source>
        <dbReference type="ARBA" id="ARBA00022723"/>
    </source>
</evidence>
<evidence type="ECO:0000256" key="8">
    <source>
        <dbReference type="PIRSR" id="PIRSR001123-2"/>
    </source>
</evidence>
<dbReference type="Pfam" id="PF05343">
    <property type="entry name" value="Peptidase_M42"/>
    <property type="match status" value="1"/>
</dbReference>
<dbReference type="EMBL" id="VBOT01000090">
    <property type="protein sequence ID" value="TMQ50812.1"/>
    <property type="molecule type" value="Genomic_DNA"/>
</dbReference>
<keyword evidence="3" id="KW-0645">Protease</keyword>
<evidence type="ECO:0000313" key="10">
    <source>
        <dbReference type="Proteomes" id="UP000320184"/>
    </source>
</evidence>
<feature type="binding site" evidence="8">
    <location>
        <position position="319"/>
    </location>
    <ligand>
        <name>Zn(2+)</name>
        <dbReference type="ChEBI" id="CHEBI:29105"/>
        <label>2</label>
    </ligand>
</feature>
<evidence type="ECO:0000313" key="9">
    <source>
        <dbReference type="EMBL" id="TMQ50812.1"/>
    </source>
</evidence>
<dbReference type="InterPro" id="IPR008007">
    <property type="entry name" value="Peptidase_M42"/>
</dbReference>
<dbReference type="SUPFAM" id="SSF53187">
    <property type="entry name" value="Zn-dependent exopeptidases"/>
    <property type="match status" value="1"/>
</dbReference>
<organism evidence="9 10">
    <name type="scientific">Eiseniibacteriota bacterium</name>
    <dbReference type="NCBI Taxonomy" id="2212470"/>
    <lineage>
        <taxon>Bacteria</taxon>
        <taxon>Candidatus Eiseniibacteriota</taxon>
    </lineage>
</organism>
<dbReference type="Gene3D" id="2.40.30.40">
    <property type="entry name" value="Peptidase M42, domain 2"/>
    <property type="match status" value="1"/>
</dbReference>
<dbReference type="SUPFAM" id="SSF101821">
    <property type="entry name" value="Aminopeptidase/glucanase lid domain"/>
    <property type="match status" value="1"/>
</dbReference>
<reference evidence="9 10" key="1">
    <citation type="journal article" date="2019" name="Nat. Microbiol.">
        <title>Mediterranean grassland soil C-N compound turnover is dependent on rainfall and depth, and is mediated by genomically divergent microorganisms.</title>
        <authorList>
            <person name="Diamond S."/>
            <person name="Andeer P.F."/>
            <person name="Li Z."/>
            <person name="Crits-Christoph A."/>
            <person name="Burstein D."/>
            <person name="Anantharaman K."/>
            <person name="Lane K.R."/>
            <person name="Thomas B.C."/>
            <person name="Pan C."/>
            <person name="Northen T.R."/>
            <person name="Banfield J.F."/>
        </authorList>
    </citation>
    <scope>NUCLEOTIDE SEQUENCE [LARGE SCALE GENOMIC DNA]</scope>
    <source>
        <strain evidence="9">WS_3</strain>
    </source>
</reference>
<dbReference type="Proteomes" id="UP000320184">
    <property type="component" value="Unassembled WGS sequence"/>
</dbReference>
<dbReference type="PANTHER" id="PTHR32481:SF0">
    <property type="entry name" value="AMINOPEPTIDASE YPDE-RELATED"/>
    <property type="match status" value="1"/>
</dbReference>
<comment type="caution">
    <text evidence="9">The sequence shown here is derived from an EMBL/GenBank/DDBJ whole genome shotgun (WGS) entry which is preliminary data.</text>
</comment>
<evidence type="ECO:0000256" key="5">
    <source>
        <dbReference type="ARBA" id="ARBA00022801"/>
    </source>
</evidence>
<dbReference type="Gene3D" id="3.40.630.10">
    <property type="entry name" value="Zn peptidases"/>
    <property type="match status" value="1"/>
</dbReference>